<evidence type="ECO:0000313" key="2">
    <source>
        <dbReference type="EMBL" id="KAA1066912.1"/>
    </source>
</evidence>
<feature type="compositionally biased region" description="Polar residues" evidence="1">
    <location>
        <begin position="53"/>
        <end position="69"/>
    </location>
</feature>
<feature type="region of interest" description="Disordered" evidence="1">
    <location>
        <begin position="173"/>
        <end position="207"/>
    </location>
</feature>
<dbReference type="OrthoDB" id="2506641at2759"/>
<accession>A0A5B0N5K9</accession>
<dbReference type="Proteomes" id="UP000324748">
    <property type="component" value="Unassembled WGS sequence"/>
</dbReference>
<evidence type="ECO:0000313" key="3">
    <source>
        <dbReference type="EMBL" id="KAA1083966.1"/>
    </source>
</evidence>
<evidence type="ECO:0000313" key="4">
    <source>
        <dbReference type="Proteomes" id="UP000324748"/>
    </source>
</evidence>
<feature type="region of interest" description="Disordered" evidence="1">
    <location>
        <begin position="38"/>
        <end position="71"/>
    </location>
</feature>
<comment type="caution">
    <text evidence="3">The sequence shown here is derived from an EMBL/GenBank/DDBJ whole genome shotgun (WGS) entry which is preliminary data.</text>
</comment>
<name>A0A5B0N5K9_PUCGR</name>
<dbReference type="AlphaFoldDB" id="A0A5B0N5K9"/>
<feature type="compositionally biased region" description="Polar residues" evidence="1">
    <location>
        <begin position="195"/>
        <end position="207"/>
    </location>
</feature>
<keyword evidence="4" id="KW-1185">Reference proteome</keyword>
<feature type="compositionally biased region" description="Low complexity" evidence="1">
    <location>
        <begin position="178"/>
        <end position="194"/>
    </location>
</feature>
<sequence length="207" mass="22449">MDNRGVEELLSSFASDAFAIQSQPEKDLRACLMNFFSVGHGPDGPSDHRNANIHASSGRQSNHSPSNPSLPVEAQMSVSYQASELPPPNTPLGSPMKEDVFNFSAPTANAFSPQDYPVTPSPADNKAQKPIHHAVTPSNNSSFGSCPSCSHSLRFHQDDPRLVHAPNCHFDQFNNNHQSPLSQESNLSSSHSPSDQCQLPAQFNPSY</sequence>
<organism evidence="3 4">
    <name type="scientific">Puccinia graminis f. sp. tritici</name>
    <dbReference type="NCBI Taxonomy" id="56615"/>
    <lineage>
        <taxon>Eukaryota</taxon>
        <taxon>Fungi</taxon>
        <taxon>Dikarya</taxon>
        <taxon>Basidiomycota</taxon>
        <taxon>Pucciniomycotina</taxon>
        <taxon>Pucciniomycetes</taxon>
        <taxon>Pucciniales</taxon>
        <taxon>Pucciniaceae</taxon>
        <taxon>Puccinia</taxon>
    </lineage>
</organism>
<gene>
    <name evidence="3" type="ORF">PGT21_012903</name>
    <name evidence="2" type="ORF">PGTUg99_011537</name>
</gene>
<dbReference type="EMBL" id="VDEP01000508">
    <property type="protein sequence ID" value="KAA1066912.1"/>
    <property type="molecule type" value="Genomic_DNA"/>
</dbReference>
<dbReference type="EMBL" id="VSWC01000118">
    <property type="protein sequence ID" value="KAA1083966.1"/>
    <property type="molecule type" value="Genomic_DNA"/>
</dbReference>
<evidence type="ECO:0000256" key="1">
    <source>
        <dbReference type="SAM" id="MobiDB-lite"/>
    </source>
</evidence>
<evidence type="ECO:0000313" key="5">
    <source>
        <dbReference type="Proteomes" id="UP000325313"/>
    </source>
</evidence>
<protein>
    <submittedName>
        <fullName evidence="3">Uncharacterized protein</fullName>
    </submittedName>
</protein>
<dbReference type="Proteomes" id="UP000325313">
    <property type="component" value="Unassembled WGS sequence"/>
</dbReference>
<proteinExistence type="predicted"/>
<reference evidence="4 5" key="1">
    <citation type="submission" date="2019-05" db="EMBL/GenBank/DDBJ databases">
        <title>Emergence of the Ug99 lineage of the wheat stem rust pathogen through somatic hybridization.</title>
        <authorList>
            <person name="Li F."/>
            <person name="Upadhyaya N.M."/>
            <person name="Sperschneider J."/>
            <person name="Matny O."/>
            <person name="Nguyen-Phuc H."/>
            <person name="Mago R."/>
            <person name="Raley C."/>
            <person name="Miller M.E."/>
            <person name="Silverstein K.A.T."/>
            <person name="Henningsen E."/>
            <person name="Hirsch C.D."/>
            <person name="Visser B."/>
            <person name="Pretorius Z.A."/>
            <person name="Steffenson B.J."/>
            <person name="Schwessinger B."/>
            <person name="Dodds P.N."/>
            <person name="Figueroa M."/>
        </authorList>
    </citation>
    <scope>NUCLEOTIDE SEQUENCE [LARGE SCALE GENOMIC DNA]</scope>
    <source>
        <strain evidence="3">21-0</strain>
        <strain evidence="2 5">Ug99</strain>
    </source>
</reference>